<feature type="compositionally biased region" description="Basic and acidic residues" evidence="1">
    <location>
        <begin position="303"/>
        <end position="315"/>
    </location>
</feature>
<comment type="caution">
    <text evidence="3">The sequence shown here is derived from an EMBL/GenBank/DDBJ whole genome shotgun (WGS) entry which is preliminary data.</text>
</comment>
<evidence type="ECO:0000313" key="4">
    <source>
        <dbReference type="Proteomes" id="UP001273166"/>
    </source>
</evidence>
<feature type="transmembrane region" description="Helical" evidence="2">
    <location>
        <begin position="356"/>
        <end position="380"/>
    </location>
</feature>
<feature type="region of interest" description="Disordered" evidence="1">
    <location>
        <begin position="1"/>
        <end position="97"/>
    </location>
</feature>
<evidence type="ECO:0000256" key="2">
    <source>
        <dbReference type="SAM" id="Phobius"/>
    </source>
</evidence>
<evidence type="ECO:0000256" key="1">
    <source>
        <dbReference type="SAM" id="MobiDB-lite"/>
    </source>
</evidence>
<accession>A0AAJ0H2Q6</accession>
<protein>
    <submittedName>
        <fullName evidence="3">Uncharacterized protein</fullName>
    </submittedName>
</protein>
<name>A0AAJ0H2Q6_9PEZI</name>
<reference evidence="3" key="1">
    <citation type="journal article" date="2023" name="Mol. Phylogenet. Evol.">
        <title>Genome-scale phylogeny and comparative genomics of the fungal order Sordariales.</title>
        <authorList>
            <person name="Hensen N."/>
            <person name="Bonometti L."/>
            <person name="Westerberg I."/>
            <person name="Brannstrom I.O."/>
            <person name="Guillou S."/>
            <person name="Cros-Aarteil S."/>
            <person name="Calhoun S."/>
            <person name="Haridas S."/>
            <person name="Kuo A."/>
            <person name="Mondo S."/>
            <person name="Pangilinan J."/>
            <person name="Riley R."/>
            <person name="LaButti K."/>
            <person name="Andreopoulos B."/>
            <person name="Lipzen A."/>
            <person name="Chen C."/>
            <person name="Yan M."/>
            <person name="Daum C."/>
            <person name="Ng V."/>
            <person name="Clum A."/>
            <person name="Steindorff A."/>
            <person name="Ohm R.A."/>
            <person name="Martin F."/>
            <person name="Silar P."/>
            <person name="Natvig D.O."/>
            <person name="Lalanne C."/>
            <person name="Gautier V."/>
            <person name="Ament-Velasquez S.L."/>
            <person name="Kruys A."/>
            <person name="Hutchinson M.I."/>
            <person name="Powell A.J."/>
            <person name="Barry K."/>
            <person name="Miller A.N."/>
            <person name="Grigoriev I.V."/>
            <person name="Debuchy R."/>
            <person name="Gladieux P."/>
            <person name="Hiltunen Thoren M."/>
            <person name="Johannesson H."/>
        </authorList>
    </citation>
    <scope>NUCLEOTIDE SEQUENCE</scope>
    <source>
        <strain evidence="3">CBS 333.67</strain>
    </source>
</reference>
<dbReference type="GeneID" id="87886457"/>
<dbReference type="RefSeq" id="XP_062726205.1">
    <property type="nucleotide sequence ID" value="XM_062867628.1"/>
</dbReference>
<feature type="region of interest" description="Disordered" evidence="1">
    <location>
        <begin position="124"/>
        <end position="194"/>
    </location>
</feature>
<proteinExistence type="predicted"/>
<feature type="compositionally biased region" description="Low complexity" evidence="1">
    <location>
        <begin position="278"/>
        <end position="297"/>
    </location>
</feature>
<feature type="region of interest" description="Disordered" evidence="1">
    <location>
        <begin position="220"/>
        <end position="245"/>
    </location>
</feature>
<feature type="compositionally biased region" description="Polar residues" evidence="1">
    <location>
        <begin position="185"/>
        <end position="194"/>
    </location>
</feature>
<keyword evidence="2" id="KW-0472">Membrane</keyword>
<dbReference type="EMBL" id="JAUDZG010000001">
    <property type="protein sequence ID" value="KAK3310425.1"/>
    <property type="molecule type" value="Genomic_DNA"/>
</dbReference>
<feature type="compositionally biased region" description="Polar residues" evidence="1">
    <location>
        <begin position="259"/>
        <end position="269"/>
    </location>
</feature>
<feature type="compositionally biased region" description="Basic residues" evidence="1">
    <location>
        <begin position="159"/>
        <end position="177"/>
    </location>
</feature>
<sequence length="439" mass="45752">MVRSDSRRARQAGHSPESWVELSSQPSSSSLSSIGDDIVTTGLRVRSNPHGSRRRRLQPQQPMPASFIIGHPATQGGATSSQEEYDETESEEDRVMTSSTEAIHPSANLHHQQTTLRAAVMDVASDSDDDEDATALGRPSNTPVFNPEPNFFSHPSSHLTHRHSTGSAPHHYHHAPHSRPVGRSQRGTQDFMSPSYQADHDAALRASLTTLLSCAAAARSLPKHEERRNAPRAGAGAGAGLVPSSQPMELRLVPESELMANNSPPTASPSAAGRSSKAPPQQAATPRTASNSSSPSAPSSPPGREREAGRPKREATTQSRPARATKKKRTSATVLAEGGIAATDADASLFSMSPTIFTWVVSAGVVVLVSVVGFGAGYVIGREVGRQESATAALTGFGSGGGANASSAAAGCGSELARSGGTGTLRRFQWGGVGKSVTA</sequence>
<feature type="compositionally biased region" description="Acidic residues" evidence="1">
    <location>
        <begin position="83"/>
        <end position="92"/>
    </location>
</feature>
<evidence type="ECO:0000313" key="3">
    <source>
        <dbReference type="EMBL" id="KAK3310425.1"/>
    </source>
</evidence>
<keyword evidence="2" id="KW-0812">Transmembrane</keyword>
<feature type="region of interest" description="Disordered" evidence="1">
    <location>
        <begin position="259"/>
        <end position="332"/>
    </location>
</feature>
<dbReference type="AlphaFoldDB" id="A0AAJ0H2Q6"/>
<dbReference type="Proteomes" id="UP001273166">
    <property type="component" value="Unassembled WGS sequence"/>
</dbReference>
<reference evidence="3" key="2">
    <citation type="submission" date="2023-06" db="EMBL/GenBank/DDBJ databases">
        <authorList>
            <consortium name="Lawrence Berkeley National Laboratory"/>
            <person name="Mondo S.J."/>
            <person name="Hensen N."/>
            <person name="Bonometti L."/>
            <person name="Westerberg I."/>
            <person name="Brannstrom I.O."/>
            <person name="Guillou S."/>
            <person name="Cros-Aarteil S."/>
            <person name="Calhoun S."/>
            <person name="Haridas S."/>
            <person name="Kuo A."/>
            <person name="Pangilinan J."/>
            <person name="Riley R."/>
            <person name="Labutti K."/>
            <person name="Andreopoulos B."/>
            <person name="Lipzen A."/>
            <person name="Chen C."/>
            <person name="Yanf M."/>
            <person name="Daum C."/>
            <person name="Ng V."/>
            <person name="Clum A."/>
            <person name="Steindorff A."/>
            <person name="Ohm R."/>
            <person name="Martin F."/>
            <person name="Silar P."/>
            <person name="Natvig D."/>
            <person name="Lalanne C."/>
            <person name="Gautier V."/>
            <person name="Ament-Velasquez S.L."/>
            <person name="Kruys A."/>
            <person name="Hutchinson M.I."/>
            <person name="Powell A.J."/>
            <person name="Barry K."/>
            <person name="Miller A.N."/>
            <person name="Grigoriev I.V."/>
            <person name="Debuchy R."/>
            <person name="Gladieux P."/>
            <person name="Thoren M.H."/>
            <person name="Johannesson H."/>
        </authorList>
    </citation>
    <scope>NUCLEOTIDE SEQUENCE</scope>
    <source>
        <strain evidence="3">CBS 333.67</strain>
    </source>
</reference>
<feature type="compositionally biased region" description="Low complexity" evidence="1">
    <location>
        <begin position="22"/>
        <end position="33"/>
    </location>
</feature>
<keyword evidence="4" id="KW-1185">Reference proteome</keyword>
<organism evidence="3 4">
    <name type="scientific">Chaetomium strumarium</name>
    <dbReference type="NCBI Taxonomy" id="1170767"/>
    <lineage>
        <taxon>Eukaryota</taxon>
        <taxon>Fungi</taxon>
        <taxon>Dikarya</taxon>
        <taxon>Ascomycota</taxon>
        <taxon>Pezizomycotina</taxon>
        <taxon>Sordariomycetes</taxon>
        <taxon>Sordariomycetidae</taxon>
        <taxon>Sordariales</taxon>
        <taxon>Chaetomiaceae</taxon>
        <taxon>Chaetomium</taxon>
    </lineage>
</organism>
<keyword evidence="2" id="KW-1133">Transmembrane helix</keyword>
<gene>
    <name evidence="3" type="ORF">B0T15DRAFT_507103</name>
</gene>